<evidence type="ECO:0000313" key="5">
    <source>
        <dbReference type="Proteomes" id="UP000238362"/>
    </source>
</evidence>
<organism evidence="4 5">
    <name type="scientific">Prauserella shujinwangii</name>
    <dbReference type="NCBI Taxonomy" id="1453103"/>
    <lineage>
        <taxon>Bacteria</taxon>
        <taxon>Bacillati</taxon>
        <taxon>Actinomycetota</taxon>
        <taxon>Actinomycetes</taxon>
        <taxon>Pseudonocardiales</taxon>
        <taxon>Pseudonocardiaceae</taxon>
        <taxon>Prauserella</taxon>
    </lineage>
</organism>
<dbReference type="EMBL" id="PVNH01000003">
    <property type="protein sequence ID" value="PRX48980.1"/>
    <property type="molecule type" value="Genomic_DNA"/>
</dbReference>
<keyword evidence="2" id="KW-0503">Monooxygenase</keyword>
<proteinExistence type="predicted"/>
<dbReference type="GO" id="GO:0071949">
    <property type="term" value="F:FAD binding"/>
    <property type="evidence" value="ECO:0007669"/>
    <property type="project" value="InterPro"/>
</dbReference>
<protein>
    <submittedName>
        <fullName evidence="4">FAD binding domain-containing protein</fullName>
    </submittedName>
</protein>
<dbReference type="PANTHER" id="PTHR13789:SF309">
    <property type="entry name" value="PUTATIVE (AFU_ORTHOLOGUE AFUA_6G14510)-RELATED"/>
    <property type="match status" value="1"/>
</dbReference>
<dbReference type="Pfam" id="PF01494">
    <property type="entry name" value="FAD_binding_3"/>
    <property type="match status" value="1"/>
</dbReference>
<dbReference type="Proteomes" id="UP000238362">
    <property type="component" value="Unassembled WGS sequence"/>
</dbReference>
<feature type="domain" description="FAD-binding" evidence="3">
    <location>
        <begin position="9"/>
        <end position="75"/>
    </location>
</feature>
<dbReference type="InterPro" id="IPR036188">
    <property type="entry name" value="FAD/NAD-bd_sf"/>
</dbReference>
<dbReference type="AlphaFoldDB" id="A0A2T0LY15"/>
<dbReference type="PANTHER" id="PTHR13789">
    <property type="entry name" value="MONOOXYGENASE"/>
    <property type="match status" value="1"/>
</dbReference>
<evidence type="ECO:0000259" key="3">
    <source>
        <dbReference type="Pfam" id="PF01494"/>
    </source>
</evidence>
<name>A0A2T0LY15_9PSEU</name>
<dbReference type="InterPro" id="IPR002938">
    <property type="entry name" value="FAD-bd"/>
</dbReference>
<comment type="caution">
    <text evidence="4">The sequence shown here is derived from an EMBL/GenBank/DDBJ whole genome shotgun (WGS) entry which is preliminary data.</text>
</comment>
<sequence>MHSVPHLPRWHRGRMLVIGDAAHAPTPTSGQGASLSVEDAVVLARCLRGHAGHEAAFAEFEATRRPRVERIIKRAARMHSGKAAGPVGRVVRDAVLPLVLRSAGSGKADREVYDYRAGLAWH</sequence>
<dbReference type="OrthoDB" id="9782160at2"/>
<accession>A0A2T0LY15</accession>
<reference evidence="4 5" key="1">
    <citation type="submission" date="2018-03" db="EMBL/GenBank/DDBJ databases">
        <title>Genomic Encyclopedia of Type Strains, Phase III (KMG-III): the genomes of soil and plant-associated and newly described type strains.</title>
        <authorList>
            <person name="Whitman W."/>
        </authorList>
    </citation>
    <scope>NUCLEOTIDE SEQUENCE [LARGE SCALE GENOMIC DNA]</scope>
    <source>
        <strain evidence="4 5">CGMCC 4.7125</strain>
    </source>
</reference>
<dbReference type="Gene3D" id="3.50.50.60">
    <property type="entry name" value="FAD/NAD(P)-binding domain"/>
    <property type="match status" value="1"/>
</dbReference>
<keyword evidence="5" id="KW-1185">Reference proteome</keyword>
<evidence type="ECO:0000313" key="4">
    <source>
        <dbReference type="EMBL" id="PRX48980.1"/>
    </source>
</evidence>
<gene>
    <name evidence="4" type="ORF">B0I33_10312</name>
</gene>
<evidence type="ECO:0000256" key="2">
    <source>
        <dbReference type="ARBA" id="ARBA00023033"/>
    </source>
</evidence>
<keyword evidence="1" id="KW-0560">Oxidoreductase</keyword>
<dbReference type="InterPro" id="IPR050493">
    <property type="entry name" value="FAD-dep_Monooxygenase_BioMet"/>
</dbReference>
<dbReference type="GO" id="GO:0004497">
    <property type="term" value="F:monooxygenase activity"/>
    <property type="evidence" value="ECO:0007669"/>
    <property type="project" value="UniProtKB-KW"/>
</dbReference>
<dbReference type="PRINTS" id="PR00420">
    <property type="entry name" value="RNGMNOXGNASE"/>
</dbReference>
<dbReference type="RefSeq" id="WP_106177717.1">
    <property type="nucleotide sequence ID" value="NZ_PVNH01000003.1"/>
</dbReference>
<dbReference type="SUPFAM" id="SSF51905">
    <property type="entry name" value="FAD/NAD(P)-binding domain"/>
    <property type="match status" value="1"/>
</dbReference>
<evidence type="ECO:0000256" key="1">
    <source>
        <dbReference type="ARBA" id="ARBA00023002"/>
    </source>
</evidence>